<dbReference type="Proteomes" id="UP000001422">
    <property type="component" value="Chromosome"/>
</dbReference>
<name>Q7U461_PARMW</name>
<protein>
    <submittedName>
        <fullName evidence="2">Uncharacterized protein</fullName>
    </submittedName>
</protein>
<accession>Q7U461</accession>
<dbReference type="KEGG" id="syw:SYNW2211"/>
<evidence type="ECO:0000256" key="1">
    <source>
        <dbReference type="SAM" id="MobiDB-lite"/>
    </source>
</evidence>
<evidence type="ECO:0000313" key="3">
    <source>
        <dbReference type="Proteomes" id="UP000001422"/>
    </source>
</evidence>
<dbReference type="AlphaFoldDB" id="Q7U461"/>
<dbReference type="EMBL" id="BX569695">
    <property type="protein sequence ID" value="CAE08726.1"/>
    <property type="molecule type" value="Genomic_DNA"/>
</dbReference>
<gene>
    <name evidence="2" type="ordered locus">SYNW2211</name>
</gene>
<dbReference type="eggNOG" id="ENOG5032KKT">
    <property type="taxonomic scope" value="Bacteria"/>
</dbReference>
<keyword evidence="3" id="KW-1185">Reference proteome</keyword>
<organism evidence="2 3">
    <name type="scientific">Parasynechococcus marenigrum (strain WH8102)</name>
    <dbReference type="NCBI Taxonomy" id="84588"/>
    <lineage>
        <taxon>Bacteria</taxon>
        <taxon>Bacillati</taxon>
        <taxon>Cyanobacteriota</taxon>
        <taxon>Cyanophyceae</taxon>
        <taxon>Synechococcales</taxon>
        <taxon>Prochlorococcaceae</taxon>
        <taxon>Parasynechococcus</taxon>
        <taxon>Parasynechococcus marenigrum</taxon>
    </lineage>
</organism>
<evidence type="ECO:0000313" key="2">
    <source>
        <dbReference type="EMBL" id="CAE08726.1"/>
    </source>
</evidence>
<dbReference type="STRING" id="84588.SYNW2211"/>
<dbReference type="HOGENOM" id="CLU_126607_0_0_3"/>
<reference evidence="2 3" key="1">
    <citation type="journal article" date="2003" name="Nature">
        <title>The genome of a motile marine Synechococcus.</title>
        <authorList>
            <person name="Palenik B."/>
            <person name="Brahamsha B."/>
            <person name="Larimer F."/>
            <person name="Land M."/>
            <person name="Hauser L."/>
            <person name="Chain P."/>
            <person name="Lamerdin J."/>
            <person name="Regala W."/>
            <person name="Allen E.A."/>
            <person name="McCarren J."/>
            <person name="Paulsen I."/>
            <person name="Dufresne A."/>
            <person name="Partensky F."/>
            <person name="Webb E."/>
            <person name="Waterbury J."/>
        </authorList>
    </citation>
    <scope>NUCLEOTIDE SEQUENCE [LARGE SCALE GENOMIC DNA]</scope>
    <source>
        <strain evidence="2 3">WH8102</strain>
    </source>
</reference>
<sequence length="162" mass="16525">MGLLALAACSGDNPPAATITPPNVPAPEVEPEVPLITAAPDLGLIPLPSVQQVREASPAGRPDPFQPLPGLPGDGTAPDADGAIDPSSGLTLTGVMLVGQQRRALVQSPSGSAVLCIGADGRCTADDLPVLPETWSVLGIDVQRGCLQLAQDREPREEICLS</sequence>
<proteinExistence type="predicted"/>
<feature type="region of interest" description="Disordered" evidence="1">
    <location>
        <begin position="52"/>
        <end position="87"/>
    </location>
</feature>